<dbReference type="InterPro" id="IPR015943">
    <property type="entry name" value="WD40/YVTN_repeat-like_dom_sf"/>
</dbReference>
<dbReference type="Gene3D" id="2.130.10.10">
    <property type="entry name" value="YVTN repeat-like/Quinoprotein amine dehydrogenase"/>
    <property type="match status" value="3"/>
</dbReference>
<keyword evidence="7" id="KW-0234">DNA repair</keyword>
<feature type="domain" description="CAF1B/HIR1 beta-propeller" evidence="11">
    <location>
        <begin position="6"/>
        <end position="405"/>
    </location>
</feature>
<evidence type="ECO:0000256" key="1">
    <source>
        <dbReference type="ARBA" id="ARBA00004123"/>
    </source>
</evidence>
<feature type="compositionally biased region" description="Basic and acidic residues" evidence="10">
    <location>
        <begin position="540"/>
        <end position="551"/>
    </location>
</feature>
<keyword evidence="6" id="KW-0156">Chromatin regulator</keyword>
<feature type="compositionally biased region" description="Polar residues" evidence="10">
    <location>
        <begin position="552"/>
        <end position="562"/>
    </location>
</feature>
<feature type="compositionally biased region" description="Polar residues" evidence="10">
    <location>
        <begin position="468"/>
        <end position="478"/>
    </location>
</feature>
<comment type="similarity">
    <text evidence="2">Belongs to the WD repeat HIR1 family.</text>
</comment>
<dbReference type="EMBL" id="CAXKWB010004383">
    <property type="protein sequence ID" value="CAL4073630.1"/>
    <property type="molecule type" value="Genomic_DNA"/>
</dbReference>
<reference evidence="12 13" key="1">
    <citation type="submission" date="2024-05" db="EMBL/GenBank/DDBJ databases">
        <authorList>
            <person name="Wallberg A."/>
        </authorList>
    </citation>
    <scope>NUCLEOTIDE SEQUENCE [LARGE SCALE GENOMIC DNA]</scope>
</reference>
<evidence type="ECO:0000256" key="10">
    <source>
        <dbReference type="SAM" id="MobiDB-lite"/>
    </source>
</evidence>
<feature type="region of interest" description="Disordered" evidence="10">
    <location>
        <begin position="465"/>
        <end position="620"/>
    </location>
</feature>
<keyword evidence="4" id="KW-0677">Repeat</keyword>
<keyword evidence="3 9" id="KW-0853">WD repeat</keyword>
<dbReference type="Pfam" id="PF24105">
    <property type="entry name" value="Beta-prop_CAF1B_HIR1"/>
    <property type="match status" value="1"/>
</dbReference>
<keyword evidence="8" id="KW-0539">Nucleus</keyword>
<evidence type="ECO:0000256" key="6">
    <source>
        <dbReference type="ARBA" id="ARBA00022853"/>
    </source>
</evidence>
<dbReference type="PROSITE" id="PS00678">
    <property type="entry name" value="WD_REPEATS_1"/>
    <property type="match status" value="1"/>
</dbReference>
<feature type="compositionally biased region" description="Low complexity" evidence="10">
    <location>
        <begin position="580"/>
        <end position="602"/>
    </location>
</feature>
<dbReference type="InterPro" id="IPR019775">
    <property type="entry name" value="WD40_repeat_CS"/>
</dbReference>
<dbReference type="GO" id="GO:0006281">
    <property type="term" value="P:DNA repair"/>
    <property type="evidence" value="ECO:0007669"/>
    <property type="project" value="UniProtKB-KW"/>
</dbReference>
<organism evidence="12 13">
    <name type="scientific">Meganyctiphanes norvegica</name>
    <name type="common">Northern krill</name>
    <name type="synonym">Thysanopoda norvegica</name>
    <dbReference type="NCBI Taxonomy" id="48144"/>
    <lineage>
        <taxon>Eukaryota</taxon>
        <taxon>Metazoa</taxon>
        <taxon>Ecdysozoa</taxon>
        <taxon>Arthropoda</taxon>
        <taxon>Crustacea</taxon>
        <taxon>Multicrustacea</taxon>
        <taxon>Malacostraca</taxon>
        <taxon>Eumalacostraca</taxon>
        <taxon>Eucarida</taxon>
        <taxon>Euphausiacea</taxon>
        <taxon>Euphausiidae</taxon>
        <taxon>Meganyctiphanes</taxon>
    </lineage>
</organism>
<feature type="region of interest" description="Disordered" evidence="10">
    <location>
        <begin position="424"/>
        <end position="449"/>
    </location>
</feature>
<dbReference type="InterPro" id="IPR055410">
    <property type="entry name" value="Beta-prop_CAF1B_HIR1"/>
</dbReference>
<dbReference type="InterPro" id="IPR001680">
    <property type="entry name" value="WD40_rpt"/>
</dbReference>
<dbReference type="PANTHER" id="PTHR15271">
    <property type="entry name" value="CHROMATIN ASSEMBLY FACTOR 1 SUBUNIT B"/>
    <property type="match status" value="1"/>
</dbReference>
<dbReference type="GO" id="GO:0033186">
    <property type="term" value="C:CAF-1 complex"/>
    <property type="evidence" value="ECO:0007669"/>
    <property type="project" value="TreeGrafter"/>
</dbReference>
<proteinExistence type="inferred from homology"/>
<comment type="subcellular location">
    <subcellularLocation>
        <location evidence="1">Nucleus</location>
    </subcellularLocation>
</comment>
<evidence type="ECO:0000256" key="4">
    <source>
        <dbReference type="ARBA" id="ARBA00022737"/>
    </source>
</evidence>
<keyword evidence="13" id="KW-1185">Reference proteome</keyword>
<keyword evidence="5" id="KW-0227">DNA damage</keyword>
<accession>A0AAV2Q8M8</accession>
<dbReference type="SMART" id="SM00320">
    <property type="entry name" value="WD40"/>
    <property type="match status" value="5"/>
</dbReference>
<evidence type="ECO:0000256" key="2">
    <source>
        <dbReference type="ARBA" id="ARBA00007306"/>
    </source>
</evidence>
<evidence type="ECO:0000259" key="11">
    <source>
        <dbReference type="Pfam" id="PF24105"/>
    </source>
</evidence>
<dbReference type="PROSITE" id="PS50294">
    <property type="entry name" value="WD_REPEATS_REGION"/>
    <property type="match status" value="2"/>
</dbReference>
<evidence type="ECO:0000256" key="5">
    <source>
        <dbReference type="ARBA" id="ARBA00022763"/>
    </source>
</evidence>
<dbReference type="PROSITE" id="PS50082">
    <property type="entry name" value="WD_REPEATS_2"/>
    <property type="match status" value="3"/>
</dbReference>
<name>A0AAV2Q8M8_MEGNR</name>
<dbReference type="GO" id="GO:0006335">
    <property type="term" value="P:DNA replication-dependent chromatin assembly"/>
    <property type="evidence" value="ECO:0007669"/>
    <property type="project" value="InterPro"/>
</dbReference>
<dbReference type="GO" id="GO:0006334">
    <property type="term" value="P:nucleosome assembly"/>
    <property type="evidence" value="ECO:0007669"/>
    <property type="project" value="TreeGrafter"/>
</dbReference>
<evidence type="ECO:0000256" key="7">
    <source>
        <dbReference type="ARBA" id="ARBA00023204"/>
    </source>
</evidence>
<dbReference type="Proteomes" id="UP001497623">
    <property type="component" value="Unassembled WGS sequence"/>
</dbReference>
<dbReference type="GO" id="GO:0005634">
    <property type="term" value="C:nucleus"/>
    <property type="evidence" value="ECO:0007669"/>
    <property type="project" value="UniProtKB-SubCell"/>
</dbReference>
<evidence type="ECO:0000256" key="9">
    <source>
        <dbReference type="PROSITE-ProRule" id="PRU00221"/>
    </source>
</evidence>
<dbReference type="InterPro" id="IPR045145">
    <property type="entry name" value="PTHR15271"/>
</dbReference>
<feature type="compositionally biased region" description="Polar residues" evidence="10">
    <location>
        <begin position="489"/>
        <end position="511"/>
    </location>
</feature>
<gene>
    <name evidence="12" type="ORF">MNOR_LOCUS9181</name>
</gene>
<feature type="non-terminal residue" evidence="12">
    <location>
        <position position="1"/>
    </location>
</feature>
<dbReference type="InterPro" id="IPR036322">
    <property type="entry name" value="WD40_repeat_dom_sf"/>
</dbReference>
<feature type="repeat" description="WD" evidence="9">
    <location>
        <begin position="170"/>
        <end position="211"/>
    </location>
</feature>
<evidence type="ECO:0000313" key="13">
    <source>
        <dbReference type="Proteomes" id="UP001497623"/>
    </source>
</evidence>
<evidence type="ECO:0000256" key="3">
    <source>
        <dbReference type="ARBA" id="ARBA00022574"/>
    </source>
</evidence>
<protein>
    <recommendedName>
        <fullName evidence="11">CAF1B/HIR1 beta-propeller domain-containing protein</fullName>
    </recommendedName>
</protein>
<dbReference type="SUPFAM" id="SSF50978">
    <property type="entry name" value="WD40 repeat-like"/>
    <property type="match status" value="1"/>
</dbReference>
<feature type="repeat" description="WD" evidence="9">
    <location>
        <begin position="128"/>
        <end position="169"/>
    </location>
</feature>
<comment type="caution">
    <text evidence="12">The sequence shown here is derived from an EMBL/GenBank/DDBJ whole genome shotgun (WGS) entry which is preliminary data.</text>
</comment>
<sequence length="620" mass="68683">IFTGTMKCTIPEISWHNRDPVLTVDIQHNAEDNIYRLATGGTDTTIIIWQLKILEENGATTVEALSELTRHNRAVNAVRFSPDGQMLASSDDEASIIIWHKQSEPANEFFGEDSPTENKENWTLSKMLRGHLEDVYDICWSPCSLFLISGSVDNAAILWNVGKGKNLGLLGDHKGFVQGVAWDPQGQYVSTLCSDRNMRLFNITNKKVLHRVQKAKIPVLDDKNEVTEKTTKLFYDDTLKSFCRRLCFSPDGEIIAAPSGILEEESGKNTNVTYLFSRHNPSVPALYLPTDKYTIAVRFCPLLFDLKPIPKEKQEDQDEAEEYEEGEFWRQYRNLFELPYRMIFAVATQNGVILYDTQQGVPFAKISNIHYTRLSDLAWSDDGRLLVVSSTDGYCSLVSFSEGELGTSYKEKVASLVVKNIESHMKTKNRSPSVSPKPLEKKSAKSPNTEAAIVSMASAGTAEVAPALSSSADGSTKTIHTDNSEEPMETSTTKDSTEVATASKHSSSNESPAIAAKPTFGIRSAKGKRMQLITLSKPGQKTDENTPEKTPTKVNGTPQENNIEIDEEIKQRFEPEAAGSTSKMSPTKVPTTPSSKTPRRVPLVTLSSPKGKKKIMGDTR</sequence>
<dbReference type="AlphaFoldDB" id="A0AAV2Q8M8"/>
<evidence type="ECO:0000313" key="12">
    <source>
        <dbReference type="EMBL" id="CAL4073630.1"/>
    </source>
</evidence>
<evidence type="ECO:0000256" key="8">
    <source>
        <dbReference type="ARBA" id="ARBA00023242"/>
    </source>
</evidence>
<feature type="repeat" description="WD" evidence="9">
    <location>
        <begin position="68"/>
        <end position="99"/>
    </location>
</feature>
<dbReference type="PANTHER" id="PTHR15271:SF4">
    <property type="entry name" value="CHROMATIN ASSEMBLY FACTOR 1 SUBUNIT B"/>
    <property type="match status" value="1"/>
</dbReference>